<dbReference type="Pfam" id="PF09764">
    <property type="entry name" value="Nt_Gln_amidase"/>
    <property type="match status" value="1"/>
</dbReference>
<evidence type="ECO:0000256" key="2">
    <source>
        <dbReference type="ARBA" id="ARBA00008985"/>
    </source>
</evidence>
<name>A0A0A9Z8C0_LYGHE</name>
<feature type="domain" description="Protein N-terminal glutamine amidohydrolase alpha beta roll" evidence="9">
    <location>
        <begin position="17"/>
        <end position="203"/>
    </location>
</feature>
<evidence type="ECO:0000313" key="13">
    <source>
        <dbReference type="EMBL" id="JAQ11683.1"/>
    </source>
</evidence>
<dbReference type="AlphaFoldDB" id="A0A0A9Z8C0"/>
<evidence type="ECO:0000256" key="5">
    <source>
        <dbReference type="ARBA" id="ARBA00021247"/>
    </source>
</evidence>
<comment type="similarity">
    <text evidence="2 8">Belongs to the NTAQ1 family.</text>
</comment>
<evidence type="ECO:0000256" key="1">
    <source>
        <dbReference type="ARBA" id="ARBA00003923"/>
    </source>
</evidence>
<reference evidence="12" key="3">
    <citation type="submission" date="2014-09" db="EMBL/GenBank/DDBJ databases">
        <authorList>
            <person name="Magalhaes I.L.F."/>
            <person name="Oliveira U."/>
            <person name="Santos F.R."/>
            <person name="Vidigal T.H.D.A."/>
            <person name="Brescovit A.D."/>
            <person name="Santos A.J."/>
        </authorList>
    </citation>
    <scope>NUCLEOTIDE SEQUENCE</scope>
</reference>
<dbReference type="GO" id="GO:0005829">
    <property type="term" value="C:cytosol"/>
    <property type="evidence" value="ECO:0007669"/>
    <property type="project" value="TreeGrafter"/>
</dbReference>
<dbReference type="EMBL" id="GBHO01005528">
    <property type="protein sequence ID" value="JAG38076.1"/>
    <property type="molecule type" value="Transcribed_RNA"/>
</dbReference>
<organism evidence="10">
    <name type="scientific">Lygus hesperus</name>
    <name type="common">Western plant bug</name>
    <dbReference type="NCBI Taxonomy" id="30085"/>
    <lineage>
        <taxon>Eukaryota</taxon>
        <taxon>Metazoa</taxon>
        <taxon>Ecdysozoa</taxon>
        <taxon>Arthropoda</taxon>
        <taxon>Hexapoda</taxon>
        <taxon>Insecta</taxon>
        <taxon>Pterygota</taxon>
        <taxon>Neoptera</taxon>
        <taxon>Paraneoptera</taxon>
        <taxon>Hemiptera</taxon>
        <taxon>Heteroptera</taxon>
        <taxon>Panheteroptera</taxon>
        <taxon>Cimicomorpha</taxon>
        <taxon>Miridae</taxon>
        <taxon>Mirini</taxon>
        <taxon>Lygus</taxon>
    </lineage>
</organism>
<evidence type="ECO:0000256" key="7">
    <source>
        <dbReference type="ARBA" id="ARBA00048768"/>
    </source>
</evidence>
<dbReference type="InterPro" id="IPR023128">
    <property type="entry name" value="Prot_N_Gln_amidohydro_ab_roll"/>
</dbReference>
<evidence type="ECO:0000259" key="9">
    <source>
        <dbReference type="Pfam" id="PF09764"/>
    </source>
</evidence>
<reference evidence="10" key="1">
    <citation type="journal article" date="2014" name="PLoS ONE">
        <title>Transcriptome-Based Identification of ABC Transporters in the Western Tarnished Plant Bug Lygus hesperus.</title>
        <authorList>
            <person name="Hull J.J."/>
            <person name="Chaney K."/>
            <person name="Geib S.M."/>
            <person name="Fabrick J.A."/>
            <person name="Brent C.S."/>
            <person name="Walsh D."/>
            <person name="Lavine L.C."/>
        </authorList>
    </citation>
    <scope>NUCLEOTIDE SEQUENCE</scope>
</reference>
<evidence type="ECO:0000256" key="3">
    <source>
        <dbReference type="ARBA" id="ARBA00011245"/>
    </source>
</evidence>
<comment type="subunit">
    <text evidence="3 8">Monomer.</text>
</comment>
<dbReference type="GO" id="GO:0005634">
    <property type="term" value="C:nucleus"/>
    <property type="evidence" value="ECO:0007669"/>
    <property type="project" value="TreeGrafter"/>
</dbReference>
<dbReference type="EC" id="3.5.1.122" evidence="4 8"/>
<dbReference type="GO" id="GO:0070773">
    <property type="term" value="F:protein-N-terminal glutamine amidohydrolase activity"/>
    <property type="evidence" value="ECO:0007669"/>
    <property type="project" value="UniProtKB-UniRule"/>
</dbReference>
<dbReference type="PANTHER" id="PTHR13035:SF0">
    <property type="entry name" value="PROTEIN N-TERMINAL GLUTAMINE AMIDOHYDROLASE"/>
    <property type="match status" value="1"/>
</dbReference>
<dbReference type="InterPro" id="IPR037132">
    <property type="entry name" value="N_Gln_amidohydro_ab_roll_sf"/>
</dbReference>
<evidence type="ECO:0000313" key="10">
    <source>
        <dbReference type="EMBL" id="JAG38075.1"/>
    </source>
</evidence>
<comment type="catalytic activity">
    <reaction evidence="7 8">
        <text>N-terminal L-glutaminyl-[protein] + H2O = N-terminal L-glutamyl-[protein] + NH4(+)</text>
        <dbReference type="Rhea" id="RHEA:50680"/>
        <dbReference type="Rhea" id="RHEA-COMP:12668"/>
        <dbReference type="Rhea" id="RHEA-COMP:12777"/>
        <dbReference type="ChEBI" id="CHEBI:15377"/>
        <dbReference type="ChEBI" id="CHEBI:28938"/>
        <dbReference type="ChEBI" id="CHEBI:64721"/>
        <dbReference type="ChEBI" id="CHEBI:64722"/>
        <dbReference type="EC" id="3.5.1.122"/>
    </reaction>
</comment>
<reference evidence="13" key="4">
    <citation type="journal article" date="2016" name="Gigascience">
        <title>De novo construction of an expanded transcriptome assembly for the western tarnished plant bug, Lygus hesperus.</title>
        <authorList>
            <person name="Tassone E.E."/>
            <person name="Geib S.M."/>
            <person name="Hall B."/>
            <person name="Fabrick J.A."/>
            <person name="Brent C.S."/>
            <person name="Hull J.J."/>
        </authorList>
    </citation>
    <scope>NUCLEOTIDE SEQUENCE</scope>
</reference>
<comment type="function">
    <text evidence="1 8">Mediates the side-chain deamidation of N-terminal glutamine residues to glutamate, an important step in N-end rule pathway of protein degradation. Conversion of the resulting N-terminal glutamine to glutamate renders the protein susceptible to arginylation, polyubiquitination and degradation as specified by the N-end rule. Does not act on substrates with internal or C-terminal glutamine and does not act on non-glutamine residues in any position.</text>
</comment>
<accession>A0A0A9Z8C0</accession>
<proteinExistence type="inferred from homology"/>
<keyword evidence="6 8" id="KW-0378">Hydrolase</keyword>
<dbReference type="InterPro" id="IPR039733">
    <property type="entry name" value="NTAQ1"/>
</dbReference>
<evidence type="ECO:0000256" key="4">
    <source>
        <dbReference type="ARBA" id="ARBA00012718"/>
    </source>
</evidence>
<dbReference type="EMBL" id="GBRD01013674">
    <property type="protein sequence ID" value="JAG52152.1"/>
    <property type="molecule type" value="Transcribed_RNA"/>
</dbReference>
<dbReference type="PANTHER" id="PTHR13035">
    <property type="entry name" value="PROTEIN N-TERMINAL GLUTAMINE AMIDOHYDROLASE"/>
    <property type="match status" value="1"/>
</dbReference>
<dbReference type="EMBL" id="GBHO01005529">
    <property type="protein sequence ID" value="JAG38075.1"/>
    <property type="molecule type" value="Transcribed_RNA"/>
</dbReference>
<dbReference type="GO" id="GO:0008418">
    <property type="term" value="F:protein-N-terminal asparagine amidohydrolase activity"/>
    <property type="evidence" value="ECO:0007669"/>
    <property type="project" value="UniProtKB-UniRule"/>
</dbReference>
<evidence type="ECO:0000256" key="6">
    <source>
        <dbReference type="ARBA" id="ARBA00022801"/>
    </source>
</evidence>
<sequence>MNEIGDVLSWKREQFEYTKCYCEENIWKLVEALKLGESRVLDQCWVVFISNDDRTIPLWKQKAGHQDSNHLVIWDYHVILVVRSEDNSSHEEYVVDFDTVLPFVFPLKDYYDLAIQDESQMIDSFKRKFRVIKATEYFEKFASDRSHMLRIDDSGVQVYASPPPSYPPIETKDSKNNIQDFISMNSSAGCGQVLNLVEFLRYFTMNK</sequence>
<evidence type="ECO:0000313" key="12">
    <source>
        <dbReference type="EMBL" id="JAG52152.1"/>
    </source>
</evidence>
<reference evidence="10" key="2">
    <citation type="submission" date="2014-07" db="EMBL/GenBank/DDBJ databases">
        <authorList>
            <person name="Hull J."/>
        </authorList>
    </citation>
    <scope>NUCLEOTIDE SEQUENCE</scope>
</reference>
<protein>
    <recommendedName>
        <fullName evidence="5 8">Protein N-terminal glutamine amidohydrolase</fullName>
        <ecNumber evidence="4 8">3.5.1.122</ecNumber>
    </recommendedName>
    <alternativeName>
        <fullName evidence="8">Protein NH2-terminal glutamine deamidase</fullName>
    </alternativeName>
</protein>
<evidence type="ECO:0000313" key="11">
    <source>
        <dbReference type="EMBL" id="JAG38076.1"/>
    </source>
</evidence>
<gene>
    <name evidence="10" type="primary">Wdyhv1_1</name>
    <name evidence="13" type="synonym">Wdyhv1</name>
    <name evidence="11" type="synonym">Wdyhv1_0</name>
    <name evidence="10" type="ORF">CM83_33216</name>
    <name evidence="11" type="ORF">CM83_33218</name>
    <name evidence="13" type="ORF">g.60647</name>
</gene>
<dbReference type="Gene3D" id="3.10.620.10">
    <property type="entry name" value="Protein N-terminal glutamine amidohydrolase, alpha beta roll"/>
    <property type="match status" value="1"/>
</dbReference>
<evidence type="ECO:0000256" key="8">
    <source>
        <dbReference type="RuleBase" id="RU367082"/>
    </source>
</evidence>
<dbReference type="EMBL" id="GDHC01006946">
    <property type="protein sequence ID" value="JAQ11683.1"/>
    <property type="molecule type" value="Transcribed_RNA"/>
</dbReference>